<sequence>MSFSKLPTEILRERATTNEVAQLQSLQQKVRRDFSICCRVAKELAEQLDFNVCVYDPAGGKSYHGQLDYLADFGIHDLRKPPNGGIVVLIDSSNKNLGDALKSIGFNEYAKDWSAEDRGVSALLISPWDKQNRVEMKKIESLPKDFEQAFNASPGASV</sequence>
<dbReference type="RefSeq" id="WP_058446559.1">
    <property type="nucleotide sequence ID" value="NZ_CAAAHT010000001.1"/>
</dbReference>
<organism evidence="1 3">
    <name type="scientific">Legionella feeleii</name>
    <dbReference type="NCBI Taxonomy" id="453"/>
    <lineage>
        <taxon>Bacteria</taxon>
        <taxon>Pseudomonadati</taxon>
        <taxon>Pseudomonadota</taxon>
        <taxon>Gammaproteobacteria</taxon>
        <taxon>Legionellales</taxon>
        <taxon>Legionellaceae</taxon>
        <taxon>Legionella</taxon>
    </lineage>
</organism>
<proteinExistence type="predicted"/>
<keyword evidence="3" id="KW-1185">Reference proteome</keyword>
<dbReference type="Proteomes" id="UP000054698">
    <property type="component" value="Unassembled WGS sequence"/>
</dbReference>
<reference evidence="2 4" key="2">
    <citation type="submission" date="2018-06" db="EMBL/GenBank/DDBJ databases">
        <authorList>
            <consortium name="Pathogen Informatics"/>
            <person name="Doyle S."/>
        </authorList>
    </citation>
    <scope>NUCLEOTIDE SEQUENCE [LARGE SCALE GENOMIC DNA]</scope>
    <source>
        <strain evidence="2 4">NCTC12022</strain>
    </source>
</reference>
<evidence type="ECO:0000313" key="2">
    <source>
        <dbReference type="EMBL" id="SPX62591.1"/>
    </source>
</evidence>
<dbReference type="EMBL" id="UASS01000039">
    <property type="protein sequence ID" value="SPX62591.1"/>
    <property type="molecule type" value="Genomic_DNA"/>
</dbReference>
<dbReference type="PATRIC" id="fig|453.4.peg.2291"/>
<name>A0A0W0TM64_9GAMM</name>
<evidence type="ECO:0000313" key="1">
    <source>
        <dbReference type="EMBL" id="KTC96293.1"/>
    </source>
</evidence>
<evidence type="ECO:0000313" key="4">
    <source>
        <dbReference type="Proteomes" id="UP000251942"/>
    </source>
</evidence>
<accession>A0A0W0TM64</accession>
<dbReference type="EMBL" id="LNYB01000081">
    <property type="protein sequence ID" value="KTC96293.1"/>
    <property type="molecule type" value="Genomic_DNA"/>
</dbReference>
<dbReference type="AlphaFoldDB" id="A0A0W0TM64"/>
<evidence type="ECO:0000313" key="3">
    <source>
        <dbReference type="Proteomes" id="UP000054698"/>
    </source>
</evidence>
<gene>
    <name evidence="1" type="ORF">Lfee_2091</name>
    <name evidence="2" type="ORF">NCTC12022_03353</name>
</gene>
<reference evidence="1 3" key="1">
    <citation type="submission" date="2015-11" db="EMBL/GenBank/DDBJ databases">
        <title>Genomic analysis of 38 Legionella species identifies large and diverse effector repertoires.</title>
        <authorList>
            <person name="Burstein D."/>
            <person name="Amaro F."/>
            <person name="Zusman T."/>
            <person name="Lifshitz Z."/>
            <person name="Cohen O."/>
            <person name="Gilbert J.A."/>
            <person name="Pupko T."/>
            <person name="Shuman H.A."/>
            <person name="Segal G."/>
        </authorList>
    </citation>
    <scope>NUCLEOTIDE SEQUENCE [LARGE SCALE GENOMIC DNA]</scope>
    <source>
        <strain evidence="1 3">WO-44C</strain>
    </source>
</reference>
<protein>
    <submittedName>
        <fullName evidence="1">Uncharacterized protein</fullName>
    </submittedName>
</protein>
<dbReference type="OrthoDB" id="5657151at2"/>
<dbReference type="Proteomes" id="UP000251942">
    <property type="component" value="Unassembled WGS sequence"/>
</dbReference>